<proteinExistence type="predicted"/>
<evidence type="ECO:0000313" key="2">
    <source>
        <dbReference type="Proteomes" id="UP001596025"/>
    </source>
</evidence>
<organism evidence="1 2">
    <name type="scientific">Geodermatophilus arenarius</name>
    <dbReference type="NCBI Taxonomy" id="1137990"/>
    <lineage>
        <taxon>Bacteria</taxon>
        <taxon>Bacillati</taxon>
        <taxon>Actinomycetota</taxon>
        <taxon>Actinomycetes</taxon>
        <taxon>Geodermatophilales</taxon>
        <taxon>Geodermatophilaceae</taxon>
        <taxon>Geodermatophilus</taxon>
    </lineage>
</organism>
<accession>A0ABV9LHT9</accession>
<evidence type="ECO:0000313" key="1">
    <source>
        <dbReference type="EMBL" id="MFC4693238.1"/>
    </source>
</evidence>
<gene>
    <name evidence="1" type="ORF">ACFO3M_07560</name>
</gene>
<protein>
    <submittedName>
        <fullName evidence="1">Uncharacterized protein</fullName>
    </submittedName>
</protein>
<reference evidence="2" key="1">
    <citation type="journal article" date="2019" name="Int. J. Syst. Evol. Microbiol.">
        <title>The Global Catalogue of Microorganisms (GCM) 10K type strain sequencing project: providing services to taxonomists for standard genome sequencing and annotation.</title>
        <authorList>
            <consortium name="The Broad Institute Genomics Platform"/>
            <consortium name="The Broad Institute Genome Sequencing Center for Infectious Disease"/>
            <person name="Wu L."/>
            <person name="Ma J."/>
        </authorList>
    </citation>
    <scope>NUCLEOTIDE SEQUENCE [LARGE SCALE GENOMIC DNA]</scope>
    <source>
        <strain evidence="2">CCUG 62763</strain>
    </source>
</reference>
<name>A0ABV9LHT9_9ACTN</name>
<dbReference type="RefSeq" id="WP_387987960.1">
    <property type="nucleotide sequence ID" value="NZ_JBHSGR010000006.1"/>
</dbReference>
<comment type="caution">
    <text evidence="1">The sequence shown here is derived from an EMBL/GenBank/DDBJ whole genome shotgun (WGS) entry which is preliminary data.</text>
</comment>
<dbReference type="Proteomes" id="UP001596025">
    <property type="component" value="Unassembled WGS sequence"/>
</dbReference>
<dbReference type="EMBL" id="JBHSGR010000006">
    <property type="protein sequence ID" value="MFC4693238.1"/>
    <property type="molecule type" value="Genomic_DNA"/>
</dbReference>
<sequence length="65" mass="6887">MKVRDLAADASELAVPGGHTVAVPHRLGAALLRQRLHACIVGQRPSDQLLTFDGSPTAPSALLRY</sequence>
<keyword evidence="2" id="KW-1185">Reference proteome</keyword>